<keyword evidence="5" id="KW-0671">Queuosine biosynthesis</keyword>
<comment type="subunit">
    <text evidence="5">Homodimer. Within each dimer, one monomer is responsible for RNA recognition and catalysis, while the other monomer binds to the replacement base PreQ1.</text>
</comment>
<dbReference type="OMA" id="IDLFDCV"/>
<dbReference type="Proteomes" id="UP000054800">
    <property type="component" value="Unassembled WGS sequence"/>
</dbReference>
<keyword evidence="2 5" id="KW-0808">Transferase</keyword>
<comment type="caution">
    <text evidence="7">The sequence shown here is derived from an EMBL/GenBank/DDBJ whole genome shotgun (WGS) entry which is preliminary data.</text>
</comment>
<feature type="binding site" evidence="5">
    <location>
        <position position="307"/>
    </location>
    <ligand>
        <name>Zn(2+)</name>
        <dbReference type="ChEBI" id="CHEBI:29105"/>
    </ligand>
</feature>
<comment type="function">
    <text evidence="5">Catalyzes the base-exchange of a guanine (G) residue with the queuine precursor 7-aminomethyl-7-deazaguanine (PreQ1) at position 34 (anticodon wobble position) in tRNAs with GU(N) anticodons (tRNA-Asp, -Asn, -His and -Tyr). Catalysis occurs through a double-displacement mechanism. The nucleophile active site attacks the C1' of nucleotide 34 to detach the guanine base from the RNA, forming a covalent enzyme-RNA intermediate. The proton acceptor active site deprotonates the incoming PreQ1, allowing a nucleophilic attack on the C1' of the ribose to form the product. After dissociation, two additional enzymatic reactions on the tRNA convert PreQ1 to queuine (Q), resulting in the hypermodified nucleoside queuosine (7-(((4,5-cis-dihydroxy-2-cyclopenten-1-yl)amino)methyl)-7-deazaguanosine).</text>
</comment>
<feature type="binding site" evidence="5">
    <location>
        <position position="147"/>
    </location>
    <ligand>
        <name>substrate</name>
    </ligand>
</feature>
<organism evidence="7 8">
    <name type="scientific">Fusobacterium nucleatum subsp. nucleatum</name>
    <dbReference type="NCBI Taxonomy" id="76856"/>
    <lineage>
        <taxon>Bacteria</taxon>
        <taxon>Fusobacteriati</taxon>
        <taxon>Fusobacteriota</taxon>
        <taxon>Fusobacteriia</taxon>
        <taxon>Fusobacteriales</taxon>
        <taxon>Fusobacteriaceae</taxon>
        <taxon>Fusobacterium</taxon>
    </lineage>
</organism>
<dbReference type="PANTHER" id="PTHR46499:SF1">
    <property type="entry name" value="QUEUINE TRNA-RIBOSYLTRANSFERASE"/>
    <property type="match status" value="1"/>
</dbReference>
<feature type="binding site" evidence="5">
    <location>
        <position position="338"/>
    </location>
    <ligand>
        <name>Zn(2+)</name>
        <dbReference type="ChEBI" id="CHEBI:29105"/>
    </ligand>
</feature>
<feature type="active site" description="Nucleophile" evidence="5">
    <location>
        <position position="269"/>
    </location>
</feature>
<feature type="binding site" evidence="5">
    <location>
        <begin position="93"/>
        <end position="97"/>
    </location>
    <ligand>
        <name>substrate</name>
    </ligand>
</feature>
<evidence type="ECO:0000313" key="7">
    <source>
        <dbReference type="EMBL" id="KUL99399.1"/>
    </source>
</evidence>
<dbReference type="InterPro" id="IPR002616">
    <property type="entry name" value="tRNA_ribo_trans-like"/>
</dbReference>
<evidence type="ECO:0000256" key="1">
    <source>
        <dbReference type="ARBA" id="ARBA00022676"/>
    </source>
</evidence>
<dbReference type="GO" id="GO:0008479">
    <property type="term" value="F:tRNA-guanosine(34) queuine transglycosylase activity"/>
    <property type="evidence" value="ECO:0007669"/>
    <property type="project" value="UniProtKB-UniRule"/>
</dbReference>
<comment type="catalytic activity">
    <reaction evidence="4 5">
        <text>7-aminomethyl-7-carbaguanine + guanosine(34) in tRNA = 7-aminomethyl-7-carbaguanosine(34) in tRNA + guanine</text>
        <dbReference type="Rhea" id="RHEA:24104"/>
        <dbReference type="Rhea" id="RHEA-COMP:10341"/>
        <dbReference type="Rhea" id="RHEA-COMP:10342"/>
        <dbReference type="ChEBI" id="CHEBI:16235"/>
        <dbReference type="ChEBI" id="CHEBI:58703"/>
        <dbReference type="ChEBI" id="CHEBI:74269"/>
        <dbReference type="ChEBI" id="CHEBI:82833"/>
        <dbReference type="EC" id="2.4.2.29"/>
    </reaction>
</comment>
<dbReference type="GeneID" id="79784444"/>
<gene>
    <name evidence="5" type="primary">tgt</name>
    <name evidence="7" type="ORF">RO03_07760</name>
</gene>
<reference evidence="7 8" key="1">
    <citation type="submission" date="2015-10" db="EMBL/GenBank/DDBJ databases">
        <authorList>
            <person name="Gilbert D.G."/>
        </authorList>
    </citation>
    <scope>NUCLEOTIDE SEQUENCE [LARGE SCALE GENOMIC DNA]</scope>
    <source>
        <strain evidence="7 8">ChDC F311</strain>
    </source>
</reference>
<comment type="cofactor">
    <cofactor evidence="5">
        <name>Zn(2+)</name>
        <dbReference type="ChEBI" id="CHEBI:29105"/>
    </cofactor>
    <text evidence="5">Binds 1 zinc ion per subunit.</text>
</comment>
<evidence type="ECO:0000256" key="3">
    <source>
        <dbReference type="ARBA" id="ARBA00022694"/>
    </source>
</evidence>
<dbReference type="GO" id="GO:0005829">
    <property type="term" value="C:cytosol"/>
    <property type="evidence" value="ECO:0007669"/>
    <property type="project" value="TreeGrafter"/>
</dbReference>
<comment type="similarity">
    <text evidence="5">Belongs to the queuine tRNA-ribosyltransferase family.</text>
</comment>
<keyword evidence="5" id="KW-0862">Zinc</keyword>
<dbReference type="Gene3D" id="3.20.20.105">
    <property type="entry name" value="Queuine tRNA-ribosyltransferase-like"/>
    <property type="match status" value="1"/>
</dbReference>
<sequence>MKLPVTYKVEDKDGKARAGVITTLHGEIETPVFMPVGTQATVKTMSKEELLDIGSEIILGNTYHLYLRPNDELIARLGGLHKFMNWDRPILTDSGGFQVFSLGSLRKIKEEGVYFSSHIDGSKHFISPEKSIQIQNNLGSDIVMLFDECPPGLSTREYIIPSIERTTRWAKRCVEAHQKKDIQGLFAIVQGGIYEDLRQKSLDELSEMDENFSGYAIGGLAVGEPREDMYRILDYIVEKCPEEKPRYLMGVGEPVDMLNAVESGIDMMDCVQPTRLARHGTVFTKDGRLVIKSERYKEDTKPLDEECDCYVCKNYSRAYIRHLIKVQEVLGLRLTSYHNLYFLIKLMKDAREAIKEKRFKEFKEKFIQRYEGK</sequence>
<keyword evidence="1 5" id="KW-0328">Glycosyltransferase</keyword>
<feature type="region of interest" description="RNA binding; important for wobble base 34 recognition" evidence="5">
    <location>
        <begin position="274"/>
        <end position="278"/>
    </location>
</feature>
<dbReference type="RefSeq" id="WP_005902330.1">
    <property type="nucleotide sequence ID" value="NZ_CP022122.1"/>
</dbReference>
<dbReference type="InterPro" id="IPR004803">
    <property type="entry name" value="TGT"/>
</dbReference>
<dbReference type="SMR" id="A0A101K6H8"/>
<dbReference type="AlphaFoldDB" id="A0A101K6H8"/>
<accession>A0A101K6H8</accession>
<comment type="pathway">
    <text evidence="5">tRNA modification; tRNA-queuosine biosynthesis.</text>
</comment>
<name>A0A101K6H8_FUSNC</name>
<dbReference type="InterPro" id="IPR036511">
    <property type="entry name" value="TGT-like_sf"/>
</dbReference>
<dbReference type="NCBIfam" id="TIGR00449">
    <property type="entry name" value="tgt_general"/>
    <property type="match status" value="1"/>
</dbReference>
<dbReference type="GO" id="GO:0008616">
    <property type="term" value="P:tRNA queuosine(34) biosynthetic process"/>
    <property type="evidence" value="ECO:0007669"/>
    <property type="project" value="UniProtKB-UniRule"/>
</dbReference>
<evidence type="ECO:0000256" key="5">
    <source>
        <dbReference type="HAMAP-Rule" id="MF_00168"/>
    </source>
</evidence>
<dbReference type="FunFam" id="3.20.20.105:FF:000001">
    <property type="entry name" value="Queuine tRNA-ribosyltransferase"/>
    <property type="match status" value="1"/>
</dbReference>
<feature type="binding site" evidence="5">
    <location>
        <position position="309"/>
    </location>
    <ligand>
        <name>Zn(2+)</name>
        <dbReference type="ChEBI" id="CHEBI:29105"/>
    </ligand>
</feature>
<keyword evidence="5" id="KW-0479">Metal-binding</keyword>
<dbReference type="SUPFAM" id="SSF51713">
    <property type="entry name" value="tRNA-guanine transglycosylase"/>
    <property type="match status" value="1"/>
</dbReference>
<dbReference type="OrthoDB" id="9805417at2"/>
<evidence type="ECO:0000256" key="4">
    <source>
        <dbReference type="ARBA" id="ARBA00050112"/>
    </source>
</evidence>
<dbReference type="InterPro" id="IPR050076">
    <property type="entry name" value="ArchSynthase1/Queuine_TRR"/>
</dbReference>
<feature type="binding site" evidence="5">
    <location>
        <position position="219"/>
    </location>
    <ligand>
        <name>substrate</name>
    </ligand>
</feature>
<dbReference type="PANTHER" id="PTHR46499">
    <property type="entry name" value="QUEUINE TRNA-RIBOSYLTRANSFERASE"/>
    <property type="match status" value="1"/>
</dbReference>
<feature type="domain" description="tRNA-guanine(15) transglycosylase-like" evidence="6">
    <location>
        <begin position="15"/>
        <end position="371"/>
    </location>
</feature>
<dbReference type="Pfam" id="PF01702">
    <property type="entry name" value="TGT"/>
    <property type="match status" value="1"/>
</dbReference>
<keyword evidence="3 5" id="KW-0819">tRNA processing</keyword>
<evidence type="ECO:0000313" key="8">
    <source>
        <dbReference type="Proteomes" id="UP000054800"/>
    </source>
</evidence>
<dbReference type="NCBIfam" id="TIGR00430">
    <property type="entry name" value="Q_tRNA_tgt"/>
    <property type="match status" value="1"/>
</dbReference>
<dbReference type="EMBL" id="LMVH01000001">
    <property type="protein sequence ID" value="KUL99399.1"/>
    <property type="molecule type" value="Genomic_DNA"/>
</dbReference>
<protein>
    <recommendedName>
        <fullName evidence="5">Queuine tRNA-ribosyltransferase</fullName>
        <ecNumber evidence="5">2.4.2.29</ecNumber>
    </recommendedName>
    <alternativeName>
        <fullName evidence="5">Guanine insertion enzyme</fullName>
    </alternativeName>
    <alternativeName>
        <fullName evidence="5">tRNA-guanine transglycosylase</fullName>
    </alternativeName>
</protein>
<evidence type="ECO:0000256" key="2">
    <source>
        <dbReference type="ARBA" id="ARBA00022679"/>
    </source>
</evidence>
<dbReference type="HAMAP" id="MF_00168">
    <property type="entry name" value="Q_tRNA_Tgt"/>
    <property type="match status" value="1"/>
</dbReference>
<feature type="binding site" evidence="5">
    <location>
        <position position="312"/>
    </location>
    <ligand>
        <name>Zn(2+)</name>
        <dbReference type="ChEBI" id="CHEBI:29105"/>
    </ligand>
</feature>
<feature type="active site" description="Proton acceptor" evidence="5">
    <location>
        <position position="93"/>
    </location>
</feature>
<evidence type="ECO:0000259" key="6">
    <source>
        <dbReference type="Pfam" id="PF01702"/>
    </source>
</evidence>
<feature type="region of interest" description="RNA binding" evidence="5">
    <location>
        <begin position="250"/>
        <end position="256"/>
    </location>
</feature>
<feature type="binding site" evidence="5">
    <location>
        <position position="190"/>
    </location>
    <ligand>
        <name>substrate</name>
    </ligand>
</feature>
<proteinExistence type="inferred from homology"/>
<dbReference type="UniPathway" id="UPA00392"/>
<dbReference type="GO" id="GO:0046872">
    <property type="term" value="F:metal ion binding"/>
    <property type="evidence" value="ECO:0007669"/>
    <property type="project" value="UniProtKB-KW"/>
</dbReference>
<dbReference type="EC" id="2.4.2.29" evidence="5"/>